<feature type="domain" description="HAMP" evidence="10">
    <location>
        <begin position="236"/>
        <end position="288"/>
    </location>
</feature>
<dbReference type="SUPFAM" id="SSF58104">
    <property type="entry name" value="Methyl-accepting chemotaxis protein (MCP) signaling domain"/>
    <property type="match status" value="1"/>
</dbReference>
<sequence length="593" mass="63323">MSFSQPIKRGPSAVGYFRSLAFRISFIAGTCYLALCVVLTTVSYFQQKQHVMDELVALENMFHSPLMLELDEIGTAKTELKKNVEAYKTVPAVVRVQEEMDRAAASELVENAYLFYPEWTREDGRPALLNLLSNANLYADEKPAEPYVPVETLRRALKASELEGVSRTGAYADSLGTWISVVSAIKDPKGNLIAYAGLDFNYGFITKTLKRDLYRSSLIGLLAAIAGIAVISLSVRAFLRPLRLIGAQAERAAGGDLTGTLDIRSRNEIGSLAAHFNHMTGNLRALIEHLGESSRQVAAAAETLQSGAHASAESSRSISGAMERLTGHSSRQYHGTQESSRAMEEMAAGIGRVAESAGSASDASNAARRSAGEGSSQMQGSMRQIIGVVETVQGAVAAMDRLRGMSEEIGQVTSMIASVTQQTNLLALNASIEAARAGEHGRGFAVVSGEIRKLAEQSKTSAERIAELIERVQQETRGAVAAIDRGLSEVTAMRQAAEETGAMFLDLSGSVREVADQLLDVYAVSEQMSASSEEVSASIAELAELSRQTTELAGTITEAAATQKGAMAQVSRTADGLGAISGELRQAVTRFKV</sequence>
<accession>A0ABS3WKR0</accession>
<evidence type="ECO:0000256" key="8">
    <source>
        <dbReference type="SAM" id="Phobius"/>
    </source>
</evidence>
<dbReference type="PROSITE" id="PS50111">
    <property type="entry name" value="CHEMOTAXIS_TRANSDUC_2"/>
    <property type="match status" value="1"/>
</dbReference>
<keyword evidence="12" id="KW-1185">Reference proteome</keyword>
<dbReference type="PANTHER" id="PTHR32089">
    <property type="entry name" value="METHYL-ACCEPTING CHEMOTAXIS PROTEIN MCPB"/>
    <property type="match status" value="1"/>
</dbReference>
<dbReference type="Proteomes" id="UP000670947">
    <property type="component" value="Unassembled WGS sequence"/>
</dbReference>
<dbReference type="CDD" id="cd06225">
    <property type="entry name" value="HAMP"/>
    <property type="match status" value="1"/>
</dbReference>
<keyword evidence="3 8" id="KW-0472">Membrane</keyword>
<dbReference type="CDD" id="cd11386">
    <property type="entry name" value="MCP_signal"/>
    <property type="match status" value="1"/>
</dbReference>
<keyword evidence="8" id="KW-0812">Transmembrane</keyword>
<evidence type="ECO:0000256" key="3">
    <source>
        <dbReference type="ARBA" id="ARBA00023136"/>
    </source>
</evidence>
<evidence type="ECO:0000256" key="5">
    <source>
        <dbReference type="ARBA" id="ARBA00029447"/>
    </source>
</evidence>
<dbReference type="InterPro" id="IPR003660">
    <property type="entry name" value="HAMP_dom"/>
</dbReference>
<dbReference type="Pfam" id="PF00015">
    <property type="entry name" value="MCPsignal"/>
    <property type="match status" value="1"/>
</dbReference>
<evidence type="ECO:0000256" key="6">
    <source>
        <dbReference type="PROSITE-ProRule" id="PRU00284"/>
    </source>
</evidence>
<comment type="caution">
    <text evidence="11">The sequence shown here is derived from an EMBL/GenBank/DDBJ whole genome shotgun (WGS) entry which is preliminary data.</text>
</comment>
<evidence type="ECO:0000256" key="1">
    <source>
        <dbReference type="ARBA" id="ARBA00004236"/>
    </source>
</evidence>
<feature type="domain" description="Methyl-accepting transducer" evidence="9">
    <location>
        <begin position="307"/>
        <end position="543"/>
    </location>
</feature>
<keyword evidence="2" id="KW-1003">Cell membrane</keyword>
<dbReference type="InterPro" id="IPR004089">
    <property type="entry name" value="MCPsignal_dom"/>
</dbReference>
<proteinExistence type="inferred from homology"/>
<organism evidence="11 12">
    <name type="scientific">Paenibacillus artemisiicola</name>
    <dbReference type="NCBI Taxonomy" id="1172618"/>
    <lineage>
        <taxon>Bacteria</taxon>
        <taxon>Bacillati</taxon>
        <taxon>Bacillota</taxon>
        <taxon>Bacilli</taxon>
        <taxon>Bacillales</taxon>
        <taxon>Paenibacillaceae</taxon>
        <taxon>Paenibacillus</taxon>
    </lineage>
</organism>
<feature type="region of interest" description="Disordered" evidence="7">
    <location>
        <begin position="326"/>
        <end position="345"/>
    </location>
</feature>
<feature type="transmembrane region" description="Helical" evidence="8">
    <location>
        <begin position="20"/>
        <end position="45"/>
    </location>
</feature>
<reference evidence="11 12" key="1">
    <citation type="submission" date="2021-03" db="EMBL/GenBank/DDBJ databases">
        <title>Paenibacillus artemisicola MWE-103 whole genome sequence.</title>
        <authorList>
            <person name="Ham Y.J."/>
        </authorList>
    </citation>
    <scope>NUCLEOTIDE SEQUENCE [LARGE SCALE GENOMIC DNA]</scope>
    <source>
        <strain evidence="11 12">MWE-103</strain>
    </source>
</reference>
<feature type="transmembrane region" description="Helical" evidence="8">
    <location>
        <begin position="218"/>
        <end position="239"/>
    </location>
</feature>
<comment type="similarity">
    <text evidence="5">Belongs to the methyl-accepting chemotaxis (MCP) protein family.</text>
</comment>
<dbReference type="EMBL" id="JAGGDJ010000084">
    <property type="protein sequence ID" value="MBO7748923.1"/>
    <property type="molecule type" value="Genomic_DNA"/>
</dbReference>
<protein>
    <submittedName>
        <fullName evidence="11">Methyl-accepting chemotaxis protein</fullName>
    </submittedName>
</protein>
<dbReference type="SMART" id="SM00283">
    <property type="entry name" value="MA"/>
    <property type="match status" value="1"/>
</dbReference>
<dbReference type="SMART" id="SM00304">
    <property type="entry name" value="HAMP"/>
    <property type="match status" value="1"/>
</dbReference>
<feature type="compositionally biased region" description="Polar residues" evidence="7">
    <location>
        <begin position="327"/>
        <end position="340"/>
    </location>
</feature>
<name>A0ABS3WKR0_9BACL</name>
<keyword evidence="8" id="KW-1133">Transmembrane helix</keyword>
<evidence type="ECO:0000256" key="7">
    <source>
        <dbReference type="SAM" id="MobiDB-lite"/>
    </source>
</evidence>
<dbReference type="Gene3D" id="1.10.287.950">
    <property type="entry name" value="Methyl-accepting chemotaxis protein"/>
    <property type="match status" value="1"/>
</dbReference>
<dbReference type="PANTHER" id="PTHR32089:SF112">
    <property type="entry name" value="LYSOZYME-LIKE PROTEIN-RELATED"/>
    <property type="match status" value="1"/>
</dbReference>
<dbReference type="RefSeq" id="WP_208851441.1">
    <property type="nucleotide sequence ID" value="NZ_JAGGDJ010000084.1"/>
</dbReference>
<evidence type="ECO:0000256" key="2">
    <source>
        <dbReference type="ARBA" id="ARBA00022475"/>
    </source>
</evidence>
<evidence type="ECO:0000259" key="9">
    <source>
        <dbReference type="PROSITE" id="PS50111"/>
    </source>
</evidence>
<evidence type="ECO:0000259" key="10">
    <source>
        <dbReference type="PROSITE" id="PS50885"/>
    </source>
</evidence>
<gene>
    <name evidence="11" type="ORF">I8J29_32650</name>
</gene>
<dbReference type="InterPro" id="IPR004090">
    <property type="entry name" value="Chemotax_Me-accpt_rcpt"/>
</dbReference>
<evidence type="ECO:0000313" key="11">
    <source>
        <dbReference type="EMBL" id="MBO7748923.1"/>
    </source>
</evidence>
<dbReference type="Pfam" id="PF00672">
    <property type="entry name" value="HAMP"/>
    <property type="match status" value="1"/>
</dbReference>
<dbReference type="PROSITE" id="PS50885">
    <property type="entry name" value="HAMP"/>
    <property type="match status" value="1"/>
</dbReference>
<feature type="compositionally biased region" description="Low complexity" evidence="7">
    <location>
        <begin position="354"/>
        <end position="369"/>
    </location>
</feature>
<comment type="subcellular location">
    <subcellularLocation>
        <location evidence="1">Cell membrane</location>
    </subcellularLocation>
</comment>
<feature type="region of interest" description="Disordered" evidence="7">
    <location>
        <begin position="352"/>
        <end position="380"/>
    </location>
</feature>
<evidence type="ECO:0000256" key="4">
    <source>
        <dbReference type="ARBA" id="ARBA00023224"/>
    </source>
</evidence>
<evidence type="ECO:0000313" key="12">
    <source>
        <dbReference type="Proteomes" id="UP000670947"/>
    </source>
</evidence>
<keyword evidence="4 6" id="KW-0807">Transducer</keyword>
<dbReference type="PRINTS" id="PR00260">
    <property type="entry name" value="CHEMTRNSDUCR"/>
</dbReference>